<dbReference type="CDD" id="cd07814">
    <property type="entry name" value="SRPBCC_CalC_Aha1-like"/>
    <property type="match status" value="1"/>
</dbReference>
<evidence type="ECO:0000313" key="4">
    <source>
        <dbReference type="Proteomes" id="UP000635142"/>
    </source>
</evidence>
<keyword evidence="4" id="KW-1185">Reference proteome</keyword>
<dbReference type="Pfam" id="PF08327">
    <property type="entry name" value="AHSA1"/>
    <property type="match status" value="1"/>
</dbReference>
<comment type="caution">
    <text evidence="3">The sequence shown here is derived from an EMBL/GenBank/DDBJ whole genome shotgun (WGS) entry which is preliminary data.</text>
</comment>
<feature type="domain" description="Activator of Hsp90 ATPase homologue 1/2-like C-terminal" evidence="2">
    <location>
        <begin position="15"/>
        <end position="132"/>
    </location>
</feature>
<dbReference type="AlphaFoldDB" id="A0A927D474"/>
<sequence length="138" mass="15449">MTTKTILRKSIMLAAPRAEVWAYLTQPEKLAVWFHAPKIPLEEGKKLEMYGTDSGDLLIWGEVLKATPPSYLEYTFTIKPMGDTVSRVKWTLTEVPGGTQLSLEHEGLPEGAEAFGLMMALDKGWDGHLGRMRDDIND</sequence>
<protein>
    <submittedName>
        <fullName evidence="3">SRPBCC domain-containing protein</fullName>
    </submittedName>
</protein>
<dbReference type="Gene3D" id="3.30.530.20">
    <property type="match status" value="1"/>
</dbReference>
<evidence type="ECO:0000313" key="3">
    <source>
        <dbReference type="EMBL" id="MBD3662536.1"/>
    </source>
</evidence>
<reference evidence="3" key="1">
    <citation type="submission" date="2020-08" db="EMBL/GenBank/DDBJ databases">
        <title>Sulfitobacter aestuariivivens sp. nov., isolated from a tidal flat.</title>
        <authorList>
            <person name="Park S."/>
            <person name="Yoon J.-H."/>
        </authorList>
    </citation>
    <scope>NUCLEOTIDE SEQUENCE</scope>
    <source>
        <strain evidence="3">TSTF-M16</strain>
    </source>
</reference>
<accession>A0A927D474</accession>
<gene>
    <name evidence="3" type="ORF">H9Q16_01220</name>
</gene>
<evidence type="ECO:0000259" key="2">
    <source>
        <dbReference type="Pfam" id="PF08327"/>
    </source>
</evidence>
<comment type="similarity">
    <text evidence="1">Belongs to the AHA1 family.</text>
</comment>
<organism evidence="3 4">
    <name type="scientific">Sulfitobacter aestuariivivens</name>
    <dbReference type="NCBI Taxonomy" id="2766981"/>
    <lineage>
        <taxon>Bacteria</taxon>
        <taxon>Pseudomonadati</taxon>
        <taxon>Pseudomonadota</taxon>
        <taxon>Alphaproteobacteria</taxon>
        <taxon>Rhodobacterales</taxon>
        <taxon>Roseobacteraceae</taxon>
        <taxon>Sulfitobacter</taxon>
    </lineage>
</organism>
<name>A0A927D474_9RHOB</name>
<dbReference type="InterPro" id="IPR013538">
    <property type="entry name" value="ASHA1/2-like_C"/>
</dbReference>
<dbReference type="InterPro" id="IPR023393">
    <property type="entry name" value="START-like_dom_sf"/>
</dbReference>
<evidence type="ECO:0000256" key="1">
    <source>
        <dbReference type="ARBA" id="ARBA00006817"/>
    </source>
</evidence>
<proteinExistence type="inferred from homology"/>
<dbReference type="EMBL" id="JACTAG010000001">
    <property type="protein sequence ID" value="MBD3662536.1"/>
    <property type="molecule type" value="Genomic_DNA"/>
</dbReference>
<dbReference type="RefSeq" id="WP_191073563.1">
    <property type="nucleotide sequence ID" value="NZ_JACTAG010000001.1"/>
</dbReference>
<dbReference type="SUPFAM" id="SSF55961">
    <property type="entry name" value="Bet v1-like"/>
    <property type="match status" value="1"/>
</dbReference>
<dbReference type="Proteomes" id="UP000635142">
    <property type="component" value="Unassembled WGS sequence"/>
</dbReference>